<dbReference type="SUPFAM" id="SSF53335">
    <property type="entry name" value="S-adenosyl-L-methionine-dependent methyltransferases"/>
    <property type="match status" value="1"/>
</dbReference>
<comment type="similarity">
    <text evidence="3 14">Belongs to the class I-like SAM-binding methyltransferase superfamily. RsmB/NOP family.</text>
</comment>
<dbReference type="GO" id="GO:0008168">
    <property type="term" value="F:methyltransferase activity"/>
    <property type="evidence" value="ECO:0007669"/>
    <property type="project" value="UniProtKB-KW"/>
</dbReference>
<evidence type="ECO:0000256" key="7">
    <source>
        <dbReference type="ARBA" id="ARBA00022603"/>
    </source>
</evidence>
<evidence type="ECO:0000256" key="3">
    <source>
        <dbReference type="ARBA" id="ARBA00007494"/>
    </source>
</evidence>
<feature type="binding site" evidence="14">
    <location>
        <position position="330"/>
    </location>
    <ligand>
        <name>S-adenosyl-L-methionine</name>
        <dbReference type="ChEBI" id="CHEBI:59789"/>
    </ligand>
</feature>
<dbReference type="EC" id="2.1.1.176" evidence="4"/>
<evidence type="ECO:0000259" key="15">
    <source>
        <dbReference type="PROSITE" id="PS51686"/>
    </source>
</evidence>
<evidence type="ECO:0000256" key="4">
    <source>
        <dbReference type="ARBA" id="ARBA00012140"/>
    </source>
</evidence>
<dbReference type="InterPro" id="IPR048019">
    <property type="entry name" value="RsmB-like_N"/>
</dbReference>
<feature type="binding site" evidence="14">
    <location>
        <position position="311"/>
    </location>
    <ligand>
        <name>S-adenosyl-L-methionine</name>
        <dbReference type="ChEBI" id="CHEBI:59789"/>
    </ligand>
</feature>
<reference evidence="16 17" key="1">
    <citation type="submission" date="2024-09" db="EMBL/GenBank/DDBJ databases">
        <authorList>
            <person name="Sun Q."/>
            <person name="Mori K."/>
        </authorList>
    </citation>
    <scope>NUCLEOTIDE SEQUENCE [LARGE SCALE GENOMIC DNA]</scope>
    <source>
        <strain evidence="16 17">CGMCC 1.9126</strain>
    </source>
</reference>
<evidence type="ECO:0000256" key="2">
    <source>
        <dbReference type="ARBA" id="ARBA00004496"/>
    </source>
</evidence>
<dbReference type="NCBIfam" id="NF011494">
    <property type="entry name" value="PRK14902.1"/>
    <property type="match status" value="1"/>
</dbReference>
<dbReference type="Gene3D" id="3.40.50.150">
    <property type="entry name" value="Vaccinia Virus protein VP39"/>
    <property type="match status" value="1"/>
</dbReference>
<dbReference type="GO" id="GO:0032259">
    <property type="term" value="P:methylation"/>
    <property type="evidence" value="ECO:0007669"/>
    <property type="project" value="UniProtKB-KW"/>
</dbReference>
<evidence type="ECO:0000256" key="12">
    <source>
        <dbReference type="ARBA" id="ARBA00031088"/>
    </source>
</evidence>
<keyword evidence="5" id="KW-0963">Cytoplasm</keyword>
<dbReference type="CDD" id="cd00620">
    <property type="entry name" value="Methyltransferase_Sun"/>
    <property type="match status" value="1"/>
</dbReference>
<dbReference type="InterPro" id="IPR049560">
    <property type="entry name" value="MeTrfase_RsmB-F_NOP2_cat"/>
</dbReference>
<evidence type="ECO:0000256" key="14">
    <source>
        <dbReference type="PROSITE-ProRule" id="PRU01023"/>
    </source>
</evidence>
<dbReference type="Gene3D" id="1.10.940.10">
    <property type="entry name" value="NusB-like"/>
    <property type="match status" value="1"/>
</dbReference>
<keyword evidence="8 14" id="KW-0808">Transferase</keyword>
<evidence type="ECO:0000256" key="13">
    <source>
        <dbReference type="ARBA" id="ARBA00047283"/>
    </source>
</evidence>
<protein>
    <recommendedName>
        <fullName evidence="4">16S rRNA (cytosine(967)-C(5))-methyltransferase</fullName>
        <ecNumber evidence="4">2.1.1.176</ecNumber>
    </recommendedName>
    <alternativeName>
        <fullName evidence="11">16S rRNA m5C967 methyltransferase</fullName>
    </alternativeName>
    <alternativeName>
        <fullName evidence="12">rRNA (cytosine-C(5)-)-methyltransferase RsmB</fullName>
    </alternativeName>
</protein>
<dbReference type="PANTHER" id="PTHR22807">
    <property type="entry name" value="NOP2 YEAST -RELATED NOL1/NOP2/FMU SUN DOMAIN-CONTAINING"/>
    <property type="match status" value="1"/>
</dbReference>
<comment type="subcellular location">
    <subcellularLocation>
        <location evidence="2">Cytoplasm</location>
    </subcellularLocation>
</comment>
<proteinExistence type="inferred from homology"/>
<evidence type="ECO:0000313" key="16">
    <source>
        <dbReference type="EMBL" id="MFC0474783.1"/>
    </source>
</evidence>
<dbReference type="NCBIfam" id="TIGR00563">
    <property type="entry name" value="rsmB"/>
    <property type="match status" value="1"/>
</dbReference>
<dbReference type="PRINTS" id="PR02008">
    <property type="entry name" value="RCMTFAMILY"/>
</dbReference>
<keyword evidence="7 14" id="KW-0489">Methyltransferase</keyword>
<dbReference type="InterPro" id="IPR018314">
    <property type="entry name" value="RsmB/NOL1/NOP2-like_CS"/>
</dbReference>
<dbReference type="InterPro" id="IPR001678">
    <property type="entry name" value="MeTrfase_RsmB-F_NOP2_dom"/>
</dbReference>
<comment type="function">
    <text evidence="1">Specifically methylates the cytosine at position 967 (m5C967) of 16S rRNA.</text>
</comment>
<sequence>MTEKSNVRESVVTILEQIEKNQSYSNLLLNNVIKKNQIATKDIGLLTELTYGTLQRKMTLDYYLEPFIKNPKKLENWVKQLLRMTLYQMLYLDKIPDRAAIHEAVEIAKKRGHKGISGMVNGVLRSIQREGIRDMNDIKDEVERLSIETSHPTWLVRRWTEQFGYNKAKEMCEINLTAPMQTARINTNKIDREACIKRLSEEGYQVEESVVVPEAIKCLKGNLAHSESFKEGLITIQDESSMLVAYALGIEQNETILDACAAPGGKSTHIAEKLEETGQVISLDLHEHKVKLINENAARLGLKNIETKAMDSRRVQEAFEGSTFDRILLDAPCSGLGVMRRKPDMKYTKKEEDLDRLQSIQLQLLDSVTPLLKPGGTLVYSTCTIDRSENEEVVTAFLQKHTDFEGDPSVIERMPKAIQPLMSDFQLQIFPQDFGSDGFYIASLRKKV</sequence>
<gene>
    <name evidence="16" type="primary">rsmB</name>
    <name evidence="16" type="ORF">ACFFHF_05655</name>
</gene>
<organism evidence="16 17">
    <name type="scientific">Robertmurraya beringensis</name>
    <dbReference type="NCBI Taxonomy" id="641660"/>
    <lineage>
        <taxon>Bacteria</taxon>
        <taxon>Bacillati</taxon>
        <taxon>Bacillota</taxon>
        <taxon>Bacilli</taxon>
        <taxon>Bacillales</taxon>
        <taxon>Bacillaceae</taxon>
        <taxon>Robertmurraya</taxon>
    </lineage>
</organism>
<evidence type="ECO:0000256" key="5">
    <source>
        <dbReference type="ARBA" id="ARBA00022490"/>
    </source>
</evidence>
<dbReference type="Pfam" id="PF01189">
    <property type="entry name" value="Methyltr_RsmB-F"/>
    <property type="match status" value="1"/>
</dbReference>
<dbReference type="SUPFAM" id="SSF48013">
    <property type="entry name" value="NusB-like"/>
    <property type="match status" value="1"/>
</dbReference>
<evidence type="ECO:0000256" key="10">
    <source>
        <dbReference type="ARBA" id="ARBA00022884"/>
    </source>
</evidence>
<dbReference type="Gene3D" id="3.30.70.1170">
    <property type="entry name" value="Sun protein, domain 3"/>
    <property type="match status" value="1"/>
</dbReference>
<dbReference type="PROSITE" id="PS51686">
    <property type="entry name" value="SAM_MT_RSMB_NOP"/>
    <property type="match status" value="1"/>
</dbReference>
<dbReference type="InterPro" id="IPR035926">
    <property type="entry name" value="NusB-like_sf"/>
</dbReference>
<dbReference type="InterPro" id="IPR054728">
    <property type="entry name" value="RsmB-like_ferredoxin"/>
</dbReference>
<dbReference type="InterPro" id="IPR029063">
    <property type="entry name" value="SAM-dependent_MTases_sf"/>
</dbReference>
<dbReference type="EMBL" id="JBHLUU010000016">
    <property type="protein sequence ID" value="MFC0474783.1"/>
    <property type="molecule type" value="Genomic_DNA"/>
</dbReference>
<evidence type="ECO:0000256" key="8">
    <source>
        <dbReference type="ARBA" id="ARBA00022679"/>
    </source>
</evidence>
<accession>A0ABV6KN91</accession>
<dbReference type="Pfam" id="PF22458">
    <property type="entry name" value="RsmF-B_ferredox"/>
    <property type="match status" value="1"/>
</dbReference>
<evidence type="ECO:0000256" key="11">
    <source>
        <dbReference type="ARBA" id="ARBA00030399"/>
    </source>
</evidence>
<dbReference type="InterPro" id="IPR006027">
    <property type="entry name" value="NusB_RsmB_TIM44"/>
</dbReference>
<comment type="caution">
    <text evidence="16">The sequence shown here is derived from an EMBL/GenBank/DDBJ whole genome shotgun (WGS) entry which is preliminary data.</text>
</comment>
<evidence type="ECO:0000256" key="6">
    <source>
        <dbReference type="ARBA" id="ARBA00022552"/>
    </source>
</evidence>
<dbReference type="RefSeq" id="WP_160545636.1">
    <property type="nucleotide sequence ID" value="NZ_JBHLUU010000016.1"/>
</dbReference>
<dbReference type="InterPro" id="IPR023267">
    <property type="entry name" value="RCMT"/>
</dbReference>
<keyword evidence="17" id="KW-1185">Reference proteome</keyword>
<keyword evidence="6" id="KW-0698">rRNA processing</keyword>
<keyword evidence="9 14" id="KW-0949">S-adenosyl-L-methionine</keyword>
<dbReference type="Proteomes" id="UP001589738">
    <property type="component" value="Unassembled WGS sequence"/>
</dbReference>
<evidence type="ECO:0000256" key="9">
    <source>
        <dbReference type="ARBA" id="ARBA00022691"/>
    </source>
</evidence>
<dbReference type="PANTHER" id="PTHR22807:SF53">
    <property type="entry name" value="RIBOSOMAL RNA SMALL SUBUNIT METHYLTRANSFERASE B-RELATED"/>
    <property type="match status" value="1"/>
</dbReference>
<feature type="active site" description="Nucleophile" evidence="14">
    <location>
        <position position="383"/>
    </location>
</feature>
<dbReference type="Pfam" id="PF01029">
    <property type="entry name" value="NusB"/>
    <property type="match status" value="1"/>
</dbReference>
<dbReference type="CDD" id="cd02440">
    <property type="entry name" value="AdoMet_MTases"/>
    <property type="match status" value="1"/>
</dbReference>
<feature type="binding site" evidence="14">
    <location>
        <position position="284"/>
    </location>
    <ligand>
        <name>S-adenosyl-L-methionine</name>
        <dbReference type="ChEBI" id="CHEBI:59789"/>
    </ligand>
</feature>
<keyword evidence="10 14" id="KW-0694">RNA-binding</keyword>
<dbReference type="InterPro" id="IPR004573">
    <property type="entry name" value="rRNA_ssu_MeTfrase_B"/>
</dbReference>
<dbReference type="PROSITE" id="PS01153">
    <property type="entry name" value="NOL1_NOP2_SUN"/>
    <property type="match status" value="1"/>
</dbReference>
<feature type="binding site" evidence="14">
    <location>
        <begin position="260"/>
        <end position="266"/>
    </location>
    <ligand>
        <name>S-adenosyl-L-methionine</name>
        <dbReference type="ChEBI" id="CHEBI:59789"/>
    </ligand>
</feature>
<name>A0ABV6KN91_9BACI</name>
<evidence type="ECO:0000256" key="1">
    <source>
        <dbReference type="ARBA" id="ARBA00002724"/>
    </source>
</evidence>
<feature type="domain" description="SAM-dependent MTase RsmB/NOP-type" evidence="15">
    <location>
        <begin position="171"/>
        <end position="447"/>
    </location>
</feature>
<evidence type="ECO:0000313" key="17">
    <source>
        <dbReference type="Proteomes" id="UP001589738"/>
    </source>
</evidence>
<comment type="catalytic activity">
    <reaction evidence="13">
        <text>cytidine(967) in 16S rRNA + S-adenosyl-L-methionine = 5-methylcytidine(967) in 16S rRNA + S-adenosyl-L-homocysteine + H(+)</text>
        <dbReference type="Rhea" id="RHEA:42748"/>
        <dbReference type="Rhea" id="RHEA-COMP:10219"/>
        <dbReference type="Rhea" id="RHEA-COMP:10220"/>
        <dbReference type="ChEBI" id="CHEBI:15378"/>
        <dbReference type="ChEBI" id="CHEBI:57856"/>
        <dbReference type="ChEBI" id="CHEBI:59789"/>
        <dbReference type="ChEBI" id="CHEBI:74483"/>
        <dbReference type="ChEBI" id="CHEBI:82748"/>
        <dbReference type="EC" id="2.1.1.176"/>
    </reaction>
</comment>